<accession>A0A8T3A7W2</accession>
<dbReference type="EMBL" id="JAGYWB010000018">
    <property type="protein sequence ID" value="KAI0492021.1"/>
    <property type="molecule type" value="Genomic_DNA"/>
</dbReference>
<sequence length="185" mass="20778">MSSLMLFSGGELRIGDEFTTTYIGGQNRPIIVDHDISLAMLKERVMGVLRINSSTTTVSLTCRLRHNGGYYATPVNNEEVCDFMLLEARIDPIVVYVEAEPINHGDVAGPSTEIQIIAKERVEESIQGRIPTTGARRLHLDFKDSCEKICQGDPVLCRHLESVNRRRVRCLRLESVNSQRVLCPH</sequence>
<organism evidence="1 2">
    <name type="scientific">Dendrobium nobile</name>
    <name type="common">Orchid</name>
    <dbReference type="NCBI Taxonomy" id="94219"/>
    <lineage>
        <taxon>Eukaryota</taxon>
        <taxon>Viridiplantae</taxon>
        <taxon>Streptophyta</taxon>
        <taxon>Embryophyta</taxon>
        <taxon>Tracheophyta</taxon>
        <taxon>Spermatophyta</taxon>
        <taxon>Magnoliopsida</taxon>
        <taxon>Liliopsida</taxon>
        <taxon>Asparagales</taxon>
        <taxon>Orchidaceae</taxon>
        <taxon>Epidendroideae</taxon>
        <taxon>Malaxideae</taxon>
        <taxon>Dendrobiinae</taxon>
        <taxon>Dendrobium</taxon>
    </lineage>
</organism>
<keyword evidence="2" id="KW-1185">Reference proteome</keyword>
<gene>
    <name evidence="1" type="ORF">KFK09_026286</name>
</gene>
<dbReference type="Proteomes" id="UP000829196">
    <property type="component" value="Unassembled WGS sequence"/>
</dbReference>
<protein>
    <submittedName>
        <fullName evidence="1">Uncharacterized protein</fullName>
    </submittedName>
</protein>
<name>A0A8T3A7W2_DENNO</name>
<comment type="caution">
    <text evidence="1">The sequence shown here is derived from an EMBL/GenBank/DDBJ whole genome shotgun (WGS) entry which is preliminary data.</text>
</comment>
<evidence type="ECO:0000313" key="1">
    <source>
        <dbReference type="EMBL" id="KAI0492021.1"/>
    </source>
</evidence>
<evidence type="ECO:0000313" key="2">
    <source>
        <dbReference type="Proteomes" id="UP000829196"/>
    </source>
</evidence>
<dbReference type="AlphaFoldDB" id="A0A8T3A7W2"/>
<reference evidence="1" key="1">
    <citation type="journal article" date="2022" name="Front. Genet.">
        <title>Chromosome-Scale Assembly of the Dendrobium nobile Genome Provides Insights Into the Molecular Mechanism of the Biosynthesis of the Medicinal Active Ingredient of Dendrobium.</title>
        <authorList>
            <person name="Xu Q."/>
            <person name="Niu S.-C."/>
            <person name="Li K.-L."/>
            <person name="Zheng P.-J."/>
            <person name="Zhang X.-J."/>
            <person name="Jia Y."/>
            <person name="Liu Y."/>
            <person name="Niu Y.-X."/>
            <person name="Yu L.-H."/>
            <person name="Chen D.-F."/>
            <person name="Zhang G.-Q."/>
        </authorList>
    </citation>
    <scope>NUCLEOTIDE SEQUENCE</scope>
    <source>
        <tissue evidence="1">Leaf</tissue>
    </source>
</reference>
<proteinExistence type="predicted"/>